<evidence type="ECO:0000313" key="1">
    <source>
        <dbReference type="Proteomes" id="UP000887580"/>
    </source>
</evidence>
<protein>
    <submittedName>
        <fullName evidence="2">Solute carrier family 35 member F1</fullName>
    </submittedName>
</protein>
<evidence type="ECO:0000313" key="2">
    <source>
        <dbReference type="WBParaSite" id="PS1159_v2.g12116.t1"/>
    </source>
</evidence>
<accession>A0AC35EYZ3</accession>
<organism evidence="1 2">
    <name type="scientific">Panagrolaimus sp. PS1159</name>
    <dbReference type="NCBI Taxonomy" id="55785"/>
    <lineage>
        <taxon>Eukaryota</taxon>
        <taxon>Metazoa</taxon>
        <taxon>Ecdysozoa</taxon>
        <taxon>Nematoda</taxon>
        <taxon>Chromadorea</taxon>
        <taxon>Rhabditida</taxon>
        <taxon>Tylenchina</taxon>
        <taxon>Panagrolaimomorpha</taxon>
        <taxon>Panagrolaimoidea</taxon>
        <taxon>Panagrolaimidae</taxon>
        <taxon>Panagrolaimus</taxon>
    </lineage>
</organism>
<sequence>MSLCLCGTGIGSQLLSNHNFNAPAAQNFLNYFLLAFVYGIVLVFRNSEHNFLTVLRKRGWKYFVLAVVDVEANYIIVYAYQFTNLTSIQLLDCSTIPTVMILSFLFLSTRYLLIHIIGVTICMLGIACVIYADAVTGSSGGGSNPLLGDLLCVASTFLYAISNISEEFLVKEHDRIEYLGFIGIFGSIISGLQFGIAEHRNLATVTWNTPVIGGYLLFTFSMFAFYSMVSIVIRKTSALMFNLAALTADFYSLIAGLIIFHYSFKLLYVVSFLLVIAGTVIYSIKKTQKGRHENRSLACRCLKAICPCMECCRECRPTSPYTVQEVERSPSASLELQDTSCSYSD</sequence>
<reference evidence="2" key="1">
    <citation type="submission" date="2022-11" db="UniProtKB">
        <authorList>
            <consortium name="WormBaseParasite"/>
        </authorList>
    </citation>
    <scope>IDENTIFICATION</scope>
</reference>
<dbReference type="Proteomes" id="UP000887580">
    <property type="component" value="Unplaced"/>
</dbReference>
<name>A0AC35EYZ3_9BILA</name>
<proteinExistence type="predicted"/>
<dbReference type="WBParaSite" id="PS1159_v2.g12116.t1">
    <property type="protein sequence ID" value="PS1159_v2.g12116.t1"/>
    <property type="gene ID" value="PS1159_v2.g12116"/>
</dbReference>